<comment type="caution">
    <text evidence="2">The sequence shown here is derived from an EMBL/GenBank/DDBJ whole genome shotgun (WGS) entry which is preliminary data.</text>
</comment>
<dbReference type="Proteomes" id="UP000825729">
    <property type="component" value="Unassembled WGS sequence"/>
</dbReference>
<feature type="compositionally biased region" description="Basic and acidic residues" evidence="1">
    <location>
        <begin position="13"/>
        <end position="23"/>
    </location>
</feature>
<reference evidence="2 3" key="1">
    <citation type="submission" date="2021-07" db="EMBL/GenBank/DDBJ databases">
        <title>The Aristolochia fimbriata genome: insights into angiosperm evolution, floral development and chemical biosynthesis.</title>
        <authorList>
            <person name="Jiao Y."/>
        </authorList>
    </citation>
    <scope>NUCLEOTIDE SEQUENCE [LARGE SCALE GENOMIC DNA]</scope>
    <source>
        <strain evidence="2">IBCAS-2021</strain>
        <tissue evidence="2">Leaf</tissue>
    </source>
</reference>
<protein>
    <submittedName>
        <fullName evidence="2">Uncharacterized protein</fullName>
    </submittedName>
</protein>
<dbReference type="AlphaFoldDB" id="A0AAV7EM03"/>
<feature type="compositionally biased region" description="Basic and acidic residues" evidence="1">
    <location>
        <begin position="196"/>
        <end position="205"/>
    </location>
</feature>
<organism evidence="2 3">
    <name type="scientific">Aristolochia fimbriata</name>
    <name type="common">White veined hardy Dutchman's pipe vine</name>
    <dbReference type="NCBI Taxonomy" id="158543"/>
    <lineage>
        <taxon>Eukaryota</taxon>
        <taxon>Viridiplantae</taxon>
        <taxon>Streptophyta</taxon>
        <taxon>Embryophyta</taxon>
        <taxon>Tracheophyta</taxon>
        <taxon>Spermatophyta</taxon>
        <taxon>Magnoliopsida</taxon>
        <taxon>Magnoliidae</taxon>
        <taxon>Piperales</taxon>
        <taxon>Aristolochiaceae</taxon>
        <taxon>Aristolochia</taxon>
    </lineage>
</organism>
<feature type="region of interest" description="Disordered" evidence="1">
    <location>
        <begin position="1"/>
        <end position="32"/>
    </location>
</feature>
<gene>
    <name evidence="2" type="ORF">H6P81_008582</name>
</gene>
<keyword evidence="3" id="KW-1185">Reference proteome</keyword>
<sequence length="205" mass="23088">MRQGKQRGTAAADRFRRAEERRSTARTSRSRCRSVRRSRIKAVLKPLPLNQILSPVPSSLSLSSAPSVILVFESLLYNSLAHRRFQTSGHKILTERQRERDPPKTISQKTADLDSGVPSDFRWAGWRDSGIVTRETNESTDYEDAGFTDLSELNFRRFVVVSGFQPLCQPLCFNWPTLPAEEGGSDEMLGDSAWESEGKLDVGTR</sequence>
<name>A0AAV7EM03_ARIFI</name>
<feature type="region of interest" description="Disordered" evidence="1">
    <location>
        <begin position="182"/>
        <end position="205"/>
    </location>
</feature>
<evidence type="ECO:0000313" key="2">
    <source>
        <dbReference type="EMBL" id="KAG9448617.1"/>
    </source>
</evidence>
<proteinExistence type="predicted"/>
<dbReference type="EMBL" id="JAINDJ010000004">
    <property type="protein sequence ID" value="KAG9448617.1"/>
    <property type="molecule type" value="Genomic_DNA"/>
</dbReference>
<evidence type="ECO:0000313" key="3">
    <source>
        <dbReference type="Proteomes" id="UP000825729"/>
    </source>
</evidence>
<evidence type="ECO:0000256" key="1">
    <source>
        <dbReference type="SAM" id="MobiDB-lite"/>
    </source>
</evidence>
<accession>A0AAV7EM03</accession>
<feature type="region of interest" description="Disordered" evidence="1">
    <location>
        <begin position="95"/>
        <end position="116"/>
    </location>
</feature>